<evidence type="ECO:0000313" key="2">
    <source>
        <dbReference type="EMBL" id="KXG86320.1"/>
    </source>
</evidence>
<proteinExistence type="predicted"/>
<dbReference type="InterPro" id="IPR002909">
    <property type="entry name" value="IPT_dom"/>
</dbReference>
<dbReference type="Pfam" id="PF05345">
    <property type="entry name" value="He_PIG"/>
    <property type="match status" value="2"/>
</dbReference>
<dbReference type="Gene3D" id="2.60.40.10">
    <property type="entry name" value="Immunoglobulins"/>
    <property type="match status" value="2"/>
</dbReference>
<dbReference type="GO" id="GO:0016020">
    <property type="term" value="C:membrane"/>
    <property type="evidence" value="ECO:0007669"/>
    <property type="project" value="InterPro"/>
</dbReference>
<dbReference type="Proteomes" id="UP000070498">
    <property type="component" value="Unassembled WGS sequence"/>
</dbReference>
<dbReference type="EMBL" id="LNUW01000017">
    <property type="protein sequence ID" value="KXG86320.1"/>
    <property type="molecule type" value="Genomic_DNA"/>
</dbReference>
<reference evidence="2 3" key="1">
    <citation type="submission" date="2015-11" db="EMBL/GenBank/DDBJ databases">
        <title>Draft genome sequence of Agrobacterium sp. R89-1.</title>
        <authorList>
            <person name="Zahradnik J."/>
            <person name="Kyslikova E."/>
            <person name="Palyzova A."/>
            <person name="Kyslik P."/>
        </authorList>
    </citation>
    <scope>NUCLEOTIDE SEQUENCE [LARGE SCALE GENOMIC DNA]</scope>
    <source>
        <strain evidence="2 3">R89-1</strain>
    </source>
</reference>
<accession>A0A135P4I4</accession>
<comment type="caution">
    <text evidence="2">The sequence shown here is derived from an EMBL/GenBank/DDBJ whole genome shotgun (WGS) entry which is preliminary data.</text>
</comment>
<sequence length="446" mass="43999">MRESPYEVYSSFDVGETLSWTASHSGTALANSTATVALVFPNYDYILVVGTDDDPNFSKSGTYTITSSAPPFDAFNVEVDVDNQLPGTSSAVTIQVVCYDSSAPTITSLSPRGGSVSGGTSVTVEGTAFVGVSEVSFGGVPASSYTVVSPTRIVAIAPANVSGAADVNVSNGNGAASQNQSFIYAELPVISPAAGALTAGIVGVNYNAATFSASDGVAPYSFAVADGDTLPAGLSLSVTGEITGIPTTAGSYNFTVVVKDDIAQTNAAAYTMEIAELPIVGAVSAPVAANSADNVITLSLSGGAATSVAVSTQATKGVATASGTAITYTPNPGYSGVDSFSYTATNDAGTSASATVTITVSAPTFAISPASGALTSGTQNVSYSSGAIAVSNGMAPYTFVLASGDALPAGLALDAATGEISGTPTSMGSASFTIDITDVNTVCPAP</sequence>
<dbReference type="RefSeq" id="WP_067654018.1">
    <property type="nucleotide sequence ID" value="NZ_KQ961042.1"/>
</dbReference>
<dbReference type="SUPFAM" id="SSF81296">
    <property type="entry name" value="E set domains"/>
    <property type="match status" value="1"/>
</dbReference>
<evidence type="ECO:0000259" key="1">
    <source>
        <dbReference type="SMART" id="SM00429"/>
    </source>
</evidence>
<protein>
    <recommendedName>
        <fullName evidence="1">IPT/TIG domain-containing protein</fullName>
    </recommendedName>
</protein>
<dbReference type="CDD" id="cd00102">
    <property type="entry name" value="IPT"/>
    <property type="match status" value="1"/>
</dbReference>
<feature type="domain" description="IPT/TIG" evidence="1">
    <location>
        <begin position="103"/>
        <end position="185"/>
    </location>
</feature>
<dbReference type="InterPro" id="IPR013783">
    <property type="entry name" value="Ig-like_fold"/>
</dbReference>
<organism evidence="2 3">
    <name type="scientific">Agrobacterium bohemicum</name>
    <dbReference type="NCBI Taxonomy" id="2052828"/>
    <lineage>
        <taxon>Bacteria</taxon>
        <taxon>Pseudomonadati</taxon>
        <taxon>Pseudomonadota</taxon>
        <taxon>Alphaproteobacteria</taxon>
        <taxon>Hyphomicrobiales</taxon>
        <taxon>Rhizobiaceae</taxon>
        <taxon>Rhizobium/Agrobacterium group</taxon>
        <taxon>Agrobacterium</taxon>
    </lineage>
</organism>
<keyword evidence="3" id="KW-1185">Reference proteome</keyword>
<dbReference type="SMART" id="SM00429">
    <property type="entry name" value="IPT"/>
    <property type="match status" value="1"/>
</dbReference>
<dbReference type="Gene3D" id="2.60.40.3440">
    <property type="match status" value="1"/>
</dbReference>
<dbReference type="SUPFAM" id="SSF49313">
    <property type="entry name" value="Cadherin-like"/>
    <property type="match status" value="2"/>
</dbReference>
<gene>
    <name evidence="2" type="ORF">ATO67_22050</name>
</gene>
<evidence type="ECO:0000313" key="3">
    <source>
        <dbReference type="Proteomes" id="UP000070498"/>
    </source>
</evidence>
<dbReference type="Pfam" id="PF01833">
    <property type="entry name" value="TIG"/>
    <property type="match status" value="1"/>
</dbReference>
<dbReference type="Pfam" id="PF17963">
    <property type="entry name" value="Big_9"/>
    <property type="match status" value="1"/>
</dbReference>
<dbReference type="GO" id="GO:0005509">
    <property type="term" value="F:calcium ion binding"/>
    <property type="evidence" value="ECO:0007669"/>
    <property type="project" value="InterPro"/>
</dbReference>
<dbReference type="InterPro" id="IPR014756">
    <property type="entry name" value="Ig_E-set"/>
</dbReference>
<name>A0A135P4I4_9HYPH</name>
<dbReference type="InterPro" id="IPR015919">
    <property type="entry name" value="Cadherin-like_sf"/>
</dbReference>
<dbReference type="STRING" id="2052828.ATO67_22050"/>
<dbReference type="AlphaFoldDB" id="A0A135P4I4"/>